<protein>
    <recommendedName>
        <fullName evidence="1">Beta-lactamase-related domain-containing protein</fullName>
    </recommendedName>
</protein>
<proteinExistence type="predicted"/>
<gene>
    <name evidence="2" type="ORF">EJ377_03230</name>
</gene>
<dbReference type="Gene3D" id="3.40.710.10">
    <property type="entry name" value="DD-peptidase/beta-lactamase superfamily"/>
    <property type="match status" value="1"/>
</dbReference>
<sequence>MVALKITSLFQRIHENAMSAKVMIDGAPPSGPDAKNYLFGCGYGWLTQIFKGHYKVWHAGGVSGFNSNIFLFPAEKLGIAVLSNQQNSDISNTIANMISIRMLGLDHGKPYSYEKV</sequence>
<dbReference type="Pfam" id="PF00144">
    <property type="entry name" value="Beta-lactamase"/>
    <property type="match status" value="1"/>
</dbReference>
<evidence type="ECO:0000313" key="3">
    <source>
        <dbReference type="Proteomes" id="UP000276953"/>
    </source>
</evidence>
<comment type="caution">
    <text evidence="2">The sequence shown here is derived from an EMBL/GenBank/DDBJ whole genome shotgun (WGS) entry which is preliminary data.</text>
</comment>
<dbReference type="InterPro" id="IPR012338">
    <property type="entry name" value="Beta-lactam/transpept-like"/>
</dbReference>
<dbReference type="AlphaFoldDB" id="A0A3S0QI43"/>
<dbReference type="Proteomes" id="UP000276953">
    <property type="component" value="Unassembled WGS sequence"/>
</dbReference>
<dbReference type="SUPFAM" id="SSF56601">
    <property type="entry name" value="beta-lactamase/transpeptidase-like"/>
    <property type="match status" value="1"/>
</dbReference>
<name>A0A3S0QI43_9FLAO</name>
<dbReference type="EMBL" id="RYFC01000001">
    <property type="protein sequence ID" value="RTZ49533.1"/>
    <property type="molecule type" value="Genomic_DNA"/>
</dbReference>
<evidence type="ECO:0000259" key="1">
    <source>
        <dbReference type="Pfam" id="PF00144"/>
    </source>
</evidence>
<accession>A0A3S0QI43</accession>
<reference evidence="2 3" key="1">
    <citation type="submission" date="2018-12" db="EMBL/GenBank/DDBJ databases">
        <title>Draft Genome Sequence of Chryseobacterium arthrosphaerae strain ED882-96 Isolated from the Blood of a Patient with Liver Cirrhosis in Taiwan.</title>
        <authorList>
            <person name="Lin J.-N."/>
            <person name="Lai C.-H."/>
            <person name="Yang C.-H."/>
            <person name="Huang Y.-H."/>
        </authorList>
    </citation>
    <scope>NUCLEOTIDE SEQUENCE [LARGE SCALE GENOMIC DNA]</scope>
    <source>
        <strain evidence="2 3">ED882-96</strain>
    </source>
</reference>
<organism evidence="2 3">
    <name type="scientific">Chryseobacterium arthrosphaerae</name>
    <dbReference type="NCBI Taxonomy" id="651561"/>
    <lineage>
        <taxon>Bacteria</taxon>
        <taxon>Pseudomonadati</taxon>
        <taxon>Bacteroidota</taxon>
        <taxon>Flavobacteriia</taxon>
        <taxon>Flavobacteriales</taxon>
        <taxon>Weeksellaceae</taxon>
        <taxon>Chryseobacterium group</taxon>
        <taxon>Chryseobacterium</taxon>
    </lineage>
</organism>
<dbReference type="InterPro" id="IPR001466">
    <property type="entry name" value="Beta-lactam-related"/>
</dbReference>
<evidence type="ECO:0000313" key="2">
    <source>
        <dbReference type="EMBL" id="RTZ49533.1"/>
    </source>
</evidence>
<feature type="domain" description="Beta-lactamase-related" evidence="1">
    <location>
        <begin position="11"/>
        <end position="88"/>
    </location>
</feature>